<feature type="compositionally biased region" description="Acidic residues" evidence="2">
    <location>
        <begin position="407"/>
        <end position="460"/>
    </location>
</feature>
<evidence type="ECO:0000256" key="2">
    <source>
        <dbReference type="SAM" id="MobiDB-lite"/>
    </source>
</evidence>
<feature type="transmembrane region" description="Helical" evidence="3">
    <location>
        <begin position="368"/>
        <end position="395"/>
    </location>
</feature>
<keyword evidence="3" id="KW-1133">Transmembrane helix</keyword>
<protein>
    <submittedName>
        <fullName evidence="4">Uncharacterized protein</fullName>
    </submittedName>
</protein>
<proteinExistence type="predicted"/>
<dbReference type="EMBL" id="MT144220">
    <property type="protein sequence ID" value="QJA50838.1"/>
    <property type="molecule type" value="Genomic_DNA"/>
</dbReference>
<feature type="coiled-coil region" evidence="1">
    <location>
        <begin position="289"/>
        <end position="345"/>
    </location>
</feature>
<dbReference type="AlphaFoldDB" id="A0A6H1ZTJ5"/>
<keyword evidence="3" id="KW-0812">Transmembrane</keyword>
<sequence>MKTLLYDIDMDLGGRTWEEATEPGAAKFPMIEQAMISAVKTATLNRPRWIPQKVWAKVLRRELPKMVKGAEDKYSGFVIRGLGDYNDIINELSGVNESIKYYKYIQDATTDEIIDEITGHTIAIELGYMGDVGYGNWDDLKFYLSSRGLGAWWDVIRRKVTSGLNRAKRYATRAVRTARKYARRSRTAITRRARYAARRISSGARYVANKVVQGARWVASQLHMLVNKAREAIRKILTASSRIRKAKRRVKALKSIIRERKAELGMLGNLGQVERKLKASAIARRRPELVKVERRNKNAGKRVDATERKYGWIFRLMPQIKETAKEGARQIRRKANKQVSRYRRRARRRIRTRGLGGVDDIVMAELGILPAITLAAAIGIAVKVSIIILAIIGVIKTLEGSRAVEPPSEEEYEEEVPEEEVPEEEIPEEEYEEEIPEEEYEEEEEVPEEEAEEEAEETEE</sequence>
<gene>
    <name evidence="4" type="ORF">TM448A01908_0004</name>
</gene>
<evidence type="ECO:0000313" key="4">
    <source>
        <dbReference type="EMBL" id="QJA50838.1"/>
    </source>
</evidence>
<organism evidence="4">
    <name type="scientific">viral metagenome</name>
    <dbReference type="NCBI Taxonomy" id="1070528"/>
    <lineage>
        <taxon>unclassified sequences</taxon>
        <taxon>metagenomes</taxon>
        <taxon>organismal metagenomes</taxon>
    </lineage>
</organism>
<keyword evidence="1" id="KW-0175">Coiled coil</keyword>
<name>A0A6H1ZTJ5_9ZZZZ</name>
<accession>A0A6H1ZTJ5</accession>
<reference evidence="4" key="1">
    <citation type="submission" date="2020-03" db="EMBL/GenBank/DDBJ databases">
        <title>The deep terrestrial virosphere.</title>
        <authorList>
            <person name="Holmfeldt K."/>
            <person name="Nilsson E."/>
            <person name="Simone D."/>
            <person name="Lopez-Fernandez M."/>
            <person name="Wu X."/>
            <person name="de Brujin I."/>
            <person name="Lundin D."/>
            <person name="Andersson A."/>
            <person name="Bertilsson S."/>
            <person name="Dopson M."/>
        </authorList>
    </citation>
    <scope>NUCLEOTIDE SEQUENCE</scope>
    <source>
        <strain evidence="4">TM448A01908</strain>
    </source>
</reference>
<keyword evidence="3" id="KW-0472">Membrane</keyword>
<feature type="region of interest" description="Disordered" evidence="2">
    <location>
        <begin position="402"/>
        <end position="460"/>
    </location>
</feature>
<evidence type="ECO:0000256" key="1">
    <source>
        <dbReference type="SAM" id="Coils"/>
    </source>
</evidence>
<evidence type="ECO:0000256" key="3">
    <source>
        <dbReference type="SAM" id="Phobius"/>
    </source>
</evidence>